<protein>
    <recommendedName>
        <fullName evidence="3">DUF3788 family protein</fullName>
    </recommendedName>
</protein>
<accession>A0A840D689</accession>
<dbReference type="InterPro" id="IPR024265">
    <property type="entry name" value="DUF3788"/>
</dbReference>
<evidence type="ECO:0008006" key="3">
    <source>
        <dbReference type="Google" id="ProtNLM"/>
    </source>
</evidence>
<comment type="caution">
    <text evidence="1">The sequence shown here is derived from an EMBL/GenBank/DDBJ whole genome shotgun (WGS) entry which is preliminary data.</text>
</comment>
<evidence type="ECO:0000313" key="1">
    <source>
        <dbReference type="EMBL" id="MBB4045978.1"/>
    </source>
</evidence>
<sequence>MSQLLKEQNIFPSEEVLKDVLGNVYNVFEEMITRLTQDEFSLTVTWNYYKDGKSWLCKICDKKKTILWLSVWEGFFKISFYFTEKHLESIASLDISEQIKEVFFHTKPVGKLIPLIININTREQLTDLLKITKYKKELK</sequence>
<dbReference type="AlphaFoldDB" id="A0A840D689"/>
<name>A0A840D689_9BACE</name>
<gene>
    <name evidence="1" type="ORF">GGR06_003803</name>
</gene>
<dbReference type="Proteomes" id="UP000560658">
    <property type="component" value="Unassembled WGS sequence"/>
</dbReference>
<dbReference type="RefSeq" id="WP_044164925.1">
    <property type="nucleotide sequence ID" value="NZ_JACIER010000020.1"/>
</dbReference>
<organism evidence="1 2">
    <name type="scientific">Bacteroides reticulotermitis</name>
    <dbReference type="NCBI Taxonomy" id="1133319"/>
    <lineage>
        <taxon>Bacteria</taxon>
        <taxon>Pseudomonadati</taxon>
        <taxon>Bacteroidota</taxon>
        <taxon>Bacteroidia</taxon>
        <taxon>Bacteroidales</taxon>
        <taxon>Bacteroidaceae</taxon>
        <taxon>Bacteroides</taxon>
    </lineage>
</organism>
<evidence type="ECO:0000313" key="2">
    <source>
        <dbReference type="Proteomes" id="UP000560658"/>
    </source>
</evidence>
<keyword evidence="2" id="KW-1185">Reference proteome</keyword>
<dbReference type="EMBL" id="JACIER010000020">
    <property type="protein sequence ID" value="MBB4045978.1"/>
    <property type="molecule type" value="Genomic_DNA"/>
</dbReference>
<proteinExistence type="predicted"/>
<dbReference type="Pfam" id="PF12663">
    <property type="entry name" value="DUF3788"/>
    <property type="match status" value="1"/>
</dbReference>
<reference evidence="1" key="1">
    <citation type="submission" date="2020-08" db="EMBL/GenBank/DDBJ databases">
        <title>Genomic Encyclopedia of Type Strains, Phase IV (KMG-IV): sequencing the most valuable type-strain genomes for metagenomic binning, comparative biology and taxonomic classification.</title>
        <authorList>
            <person name="Goeker M."/>
        </authorList>
    </citation>
    <scope>NUCLEOTIDE SEQUENCE [LARGE SCALE GENOMIC DNA]</scope>
    <source>
        <strain evidence="1">DSM 105720</strain>
    </source>
</reference>